<sequence length="1741" mass="188776">MSHPVIMRPSEANSIDRISPIGGADHGVRLLGPIGAGGAPAAETESSADHWESAVAASFNAGPVVDPLQNVLGCLTEIIRSERSPAERPSDHPFADDHGLALHQEELESLPGVVLNTFDVDGPVWLAVEALTATEPPAIDSDLEMWVELSSDPDRRPMPRDNVVVTVDEIEKNRLTFARHARPEDFSPAASHDAGAGAWSGRLRLEQRTDLVHRIERYVAGPWTAWAETERARRRTMAIHQRLSEMATALDADLTKEIMWGIALSSWRYGGRQFELPLFERPVEIEIIERPDAEIRIRPRFVGAAVNLRALEALAPDAALALCHKSERLIEALEQRGELSPFTPIGLEQILNAVGAQPGQKAIRGLAASEDAPPSDAGDPSVAAGRWVISARRRPESLALRDIDCLKNAIEHAPQSECCLSDAVEGLLAQPNGRGHASARRHLSSIVGGPIDIAPAPKPDLADQGDLFFPLPASIEDVEVVRELSRSDGLVVQSAGRDERITTLVNIVCHHLALGSRILVVSRDETALSLLHQKLPSSIRELTVSSTGSDKDVLRKAEALASRLQPLLDTTNLRDHAGQIGRLERDIISKRSQIASLDDEIADIVRRNLRLAGSVPELSFELIEGLVTGQDVYSWFTDRPICLLANTAPLVAAVDEAGEARRRLAGRLKHIDDDLPEIATLPDAAAILALHEELRQQAGLSSDEGRDEDLALDAIAMFGLDATSRLAADLDALVSAHRAIADQAWLARLSPLGTGKTDVSPGLDKVVGWARDASFQLSRSAEFAKRQVQAPVELFTKRDAIRVVERLAAGEKAFARFSPSRRGLKAAIEAITVDRVAPSTPADWRYVGRFLLWRHDLHSLRTRWTSIATRIDAPAVQLESARAFDDLERVVRGVEAAIVTAALAVRNVVDACRKLSMPDSEIDAMLADVQRPTAFGAAIRSVMKRVSGPLVELARLGELFAGAGELAASVQADVLSQIGDPEVDPQRLEARWAGVLATMDSIAQARGDYELVRTACRMAIEAGAPDLAHRLRTEPAIRGAEDTVPRSDWVTAWNWAVLMRIENPDERQLLYDLSAQRHRLEKRSLALFETVISARMTLGIAQNASGPVRQSLKRFKDTMQKMASACSGPTARRLRVAARSSLDGWLEDVPCHVMPAWRVAELLPARIGTFDLLVVDHASRSDLRELTAMLRARKVLISDERRDTGRSELVRNEVGIEPKNLRGIPPALRRLLLPDASLRDFAEILFPERIVEIRPRSGDVEAAAIGASLQPERSETVDALTREAPKPKRTDAVATKRRAPPLPKANAAHTLEDEIATLAKYLSLARRSGTELVAKAGAVIDGPTAQRPEARPAMPKASPEVRVLRRRPPRVAATEAVILPAQPERPLAVLPPAAVVPAKPDPAAARPNIVVDPQVIADQPDQKGPSPVIEVAVEAVVKEVPASTEPAKQPEPSAAPAESKIHPSLLEMAFKAVEDTAKPRRYLSRRRVMAVAAVGLLAIAGVAAAYWERAPEWGQVLVSSATPASAQPSEPAPRTVGAERIMPDGKQVVASDDHATVGQAAAAVAAPAQAFLYHEDPQDPKGKRFSGKVTWSLEQSKGPRLDSSPVIKGDIEIENGMKVSMTLRRNGDLELPASHVMELAFNLPDQAAGGLSSLRGVGLKGEETERGIALATQTARVTPKFFMIALSANDVDTKRNMMLLTSKKWFDIPIVYETGNRALLSIEKGGDGERVFNNAVAAWGQ</sequence>
<keyword evidence="2" id="KW-1185">Reference proteome</keyword>
<name>A0ABY3R7M6_9BRAD</name>
<dbReference type="Proteomes" id="UP001431010">
    <property type="component" value="Chromosome"/>
</dbReference>
<reference evidence="1" key="1">
    <citation type="journal article" date="2024" name="Antonie Van Leeuwenhoek">
        <title>Bradyrhizobium ontarionense sp. nov., a novel bacterial symbiont isolated from Aeschynomene indica (Indian jointvetch), harbours photosynthesis, nitrogen fixation and nitrous oxide (N2O) reductase genes.</title>
        <authorList>
            <person name="Bromfield E.S.P."/>
            <person name="Cloutier S."/>
        </authorList>
    </citation>
    <scope>NUCLEOTIDE SEQUENCE</scope>
    <source>
        <strain evidence="1">A19</strain>
    </source>
</reference>
<organism evidence="1 2">
    <name type="scientific">Bradyrhizobium ontarionense</name>
    <dbReference type="NCBI Taxonomy" id="2898149"/>
    <lineage>
        <taxon>Bacteria</taxon>
        <taxon>Pseudomonadati</taxon>
        <taxon>Pseudomonadota</taxon>
        <taxon>Alphaproteobacteria</taxon>
        <taxon>Hyphomicrobiales</taxon>
        <taxon>Nitrobacteraceae</taxon>
        <taxon>Bradyrhizobium</taxon>
    </lineage>
</organism>
<protein>
    <submittedName>
        <fullName evidence="1">AAA family ATPase</fullName>
    </submittedName>
</protein>
<gene>
    <name evidence="1" type="ORF">LQG66_29555</name>
</gene>
<dbReference type="RefSeq" id="WP_231319362.1">
    <property type="nucleotide sequence ID" value="NZ_CP088156.1"/>
</dbReference>
<proteinExistence type="predicted"/>
<dbReference type="EMBL" id="CP088156">
    <property type="protein sequence ID" value="UFZ03340.1"/>
    <property type="molecule type" value="Genomic_DNA"/>
</dbReference>
<evidence type="ECO:0000313" key="1">
    <source>
        <dbReference type="EMBL" id="UFZ03340.1"/>
    </source>
</evidence>
<evidence type="ECO:0000313" key="2">
    <source>
        <dbReference type="Proteomes" id="UP001431010"/>
    </source>
</evidence>
<accession>A0ABY3R7M6</accession>